<dbReference type="EMBL" id="PSKQ01000024">
    <property type="protein sequence ID" value="MBE8722484.1"/>
    <property type="molecule type" value="Genomic_DNA"/>
</dbReference>
<feature type="compositionally biased region" description="Basic and acidic residues" evidence="1">
    <location>
        <begin position="47"/>
        <end position="62"/>
    </location>
</feature>
<evidence type="ECO:0000256" key="1">
    <source>
        <dbReference type="SAM" id="MobiDB-lite"/>
    </source>
</evidence>
<reference evidence="3 4" key="1">
    <citation type="submission" date="2018-02" db="EMBL/GenBank/DDBJ databases">
        <title>Sphingobacterium KA21.</title>
        <authorList>
            <person name="Vasarhelyi B.M."/>
            <person name="Deshmukh S."/>
            <person name="Balint B."/>
            <person name="Kukolya J."/>
        </authorList>
    </citation>
    <scope>NUCLEOTIDE SEQUENCE [LARGE SCALE GENOMIC DNA]</scope>
    <source>
        <strain evidence="3 4">Ka21</strain>
    </source>
</reference>
<dbReference type="Proteomes" id="UP000618319">
    <property type="component" value="Unassembled WGS sequence"/>
</dbReference>
<evidence type="ECO:0000313" key="3">
    <source>
        <dbReference type="EMBL" id="MBE8722967.1"/>
    </source>
</evidence>
<feature type="compositionally biased region" description="Basic and acidic residues" evidence="1">
    <location>
        <begin position="77"/>
        <end position="86"/>
    </location>
</feature>
<organism evidence="3 4">
    <name type="scientific">Sphingobacterium pedocola</name>
    <dbReference type="NCBI Taxonomy" id="2082722"/>
    <lineage>
        <taxon>Bacteria</taxon>
        <taxon>Pseudomonadati</taxon>
        <taxon>Bacteroidota</taxon>
        <taxon>Sphingobacteriia</taxon>
        <taxon>Sphingobacteriales</taxon>
        <taxon>Sphingobacteriaceae</taxon>
        <taxon>Sphingobacterium</taxon>
    </lineage>
</organism>
<feature type="region of interest" description="Disordered" evidence="1">
    <location>
        <begin position="47"/>
        <end position="86"/>
    </location>
</feature>
<sequence>MKNIIKKISRALQVVLLAPIKLPGKALNIVKYVAVGLGILESVLDEEKRDTEGEDQQDKSEKVIIGSIDVGEENEKETDKEEERDE</sequence>
<protein>
    <submittedName>
        <fullName evidence="3">Uncharacterized protein</fullName>
    </submittedName>
</protein>
<proteinExistence type="predicted"/>
<keyword evidence="4" id="KW-1185">Reference proteome</keyword>
<evidence type="ECO:0000313" key="2">
    <source>
        <dbReference type="EMBL" id="MBE8722484.1"/>
    </source>
</evidence>
<name>A0ABR9TD41_9SPHI</name>
<gene>
    <name evidence="2" type="ORF">C4F40_17290</name>
    <name evidence="3" type="ORF">C4F40_19790</name>
</gene>
<comment type="caution">
    <text evidence="3">The sequence shown here is derived from an EMBL/GenBank/DDBJ whole genome shotgun (WGS) entry which is preliminary data.</text>
</comment>
<accession>A0ABR9TD41</accession>
<evidence type="ECO:0000313" key="4">
    <source>
        <dbReference type="Proteomes" id="UP000618319"/>
    </source>
</evidence>
<dbReference type="EMBL" id="PSKQ01000026">
    <property type="protein sequence ID" value="MBE8722967.1"/>
    <property type="molecule type" value="Genomic_DNA"/>
</dbReference>
<dbReference type="RefSeq" id="WP_196938890.1">
    <property type="nucleotide sequence ID" value="NZ_MU158689.1"/>
</dbReference>